<dbReference type="PANTHER" id="PTHR33221:SF5">
    <property type="entry name" value="HTH-TYPE TRANSCRIPTIONAL REGULATOR ISCR"/>
    <property type="match status" value="1"/>
</dbReference>
<name>A0A9E2SD76_9BACT</name>
<proteinExistence type="predicted"/>
<evidence type="ECO:0000256" key="1">
    <source>
        <dbReference type="ARBA" id="ARBA00023125"/>
    </source>
</evidence>
<reference evidence="2" key="1">
    <citation type="submission" date="2021-06" db="EMBL/GenBank/DDBJ databases">
        <authorList>
            <person name="Huq M.A."/>
        </authorList>
    </citation>
    <scope>NUCLEOTIDE SEQUENCE</scope>
    <source>
        <strain evidence="2">MAH-26</strain>
    </source>
</reference>
<dbReference type="Proteomes" id="UP000812270">
    <property type="component" value="Unassembled WGS sequence"/>
</dbReference>
<dbReference type="RefSeq" id="WP_217794208.1">
    <property type="nucleotide sequence ID" value="NZ_JAHSPG010000016.1"/>
</dbReference>
<dbReference type="PROSITE" id="PS01332">
    <property type="entry name" value="HTH_RRF2_1"/>
    <property type="match status" value="1"/>
</dbReference>
<dbReference type="PROSITE" id="PS51197">
    <property type="entry name" value="HTH_RRF2_2"/>
    <property type="match status" value="1"/>
</dbReference>
<accession>A0A9E2SD76</accession>
<dbReference type="EMBL" id="JAHSPG010000016">
    <property type="protein sequence ID" value="MBV4359952.1"/>
    <property type="molecule type" value="Genomic_DNA"/>
</dbReference>
<dbReference type="PANTHER" id="PTHR33221">
    <property type="entry name" value="WINGED HELIX-TURN-HELIX TRANSCRIPTIONAL REGULATOR, RRF2 FAMILY"/>
    <property type="match status" value="1"/>
</dbReference>
<sequence length="148" mass="16683">MLSNKAQYAIHALTYLGERYQQGYIPINQIAEERKIPYKFLEAILLELRKAGILGSRTGKGGGYYLTKAPEEIMLVQIMRAMDGPVALLPCVSKVFYEPCRICPYPEPKCPIRGAFLEVRDVTLKVLGGKSLRDLINRDVNFPSDFSI</sequence>
<evidence type="ECO:0000313" key="2">
    <source>
        <dbReference type="EMBL" id="MBV4359952.1"/>
    </source>
</evidence>
<dbReference type="GO" id="GO:0005829">
    <property type="term" value="C:cytosol"/>
    <property type="evidence" value="ECO:0007669"/>
    <property type="project" value="TreeGrafter"/>
</dbReference>
<dbReference type="NCBIfam" id="TIGR00738">
    <property type="entry name" value="rrf2_super"/>
    <property type="match status" value="1"/>
</dbReference>
<dbReference type="AlphaFoldDB" id="A0A9E2SD76"/>
<comment type="caution">
    <text evidence="2">The sequence shown here is derived from an EMBL/GenBank/DDBJ whole genome shotgun (WGS) entry which is preliminary data.</text>
</comment>
<dbReference type="InterPro" id="IPR030489">
    <property type="entry name" value="TR_Rrf2-type_CS"/>
</dbReference>
<keyword evidence="3" id="KW-1185">Reference proteome</keyword>
<dbReference type="GO" id="GO:0003700">
    <property type="term" value="F:DNA-binding transcription factor activity"/>
    <property type="evidence" value="ECO:0007669"/>
    <property type="project" value="TreeGrafter"/>
</dbReference>
<dbReference type="Pfam" id="PF02082">
    <property type="entry name" value="Rrf2"/>
    <property type="match status" value="1"/>
</dbReference>
<organism evidence="2 3">
    <name type="scientific">Pinibacter aurantiacus</name>
    <dbReference type="NCBI Taxonomy" id="2851599"/>
    <lineage>
        <taxon>Bacteria</taxon>
        <taxon>Pseudomonadati</taxon>
        <taxon>Bacteroidota</taxon>
        <taxon>Chitinophagia</taxon>
        <taxon>Chitinophagales</taxon>
        <taxon>Chitinophagaceae</taxon>
        <taxon>Pinibacter</taxon>
    </lineage>
</organism>
<dbReference type="GO" id="GO:0003677">
    <property type="term" value="F:DNA binding"/>
    <property type="evidence" value="ECO:0007669"/>
    <property type="project" value="UniProtKB-KW"/>
</dbReference>
<dbReference type="InterPro" id="IPR000944">
    <property type="entry name" value="Tscrpt_reg_Rrf2"/>
</dbReference>
<keyword evidence="1" id="KW-0238">DNA-binding</keyword>
<protein>
    <submittedName>
        <fullName evidence="2">Rrf2 family transcriptional regulator</fullName>
    </submittedName>
</protein>
<gene>
    <name evidence="2" type="ORF">KTO63_22495</name>
</gene>
<evidence type="ECO:0000313" key="3">
    <source>
        <dbReference type="Proteomes" id="UP000812270"/>
    </source>
</evidence>